<reference evidence="1 2" key="1">
    <citation type="submission" date="2016-12" db="EMBL/GenBank/DDBJ databases">
        <title>The genomes of Aspergillus section Nigri reveals drivers in fungal speciation.</title>
        <authorList>
            <consortium name="DOE Joint Genome Institute"/>
            <person name="Vesth T.C."/>
            <person name="Nybo J."/>
            <person name="Theobald S."/>
            <person name="Brandl J."/>
            <person name="Frisvad J.C."/>
            <person name="Nielsen K.F."/>
            <person name="Lyhne E.K."/>
            <person name="Kogle M.E."/>
            <person name="Kuo A."/>
            <person name="Riley R."/>
            <person name="Clum A."/>
            <person name="Nolan M."/>
            <person name="Lipzen A."/>
            <person name="Salamov A."/>
            <person name="Henrissat B."/>
            <person name="Wiebenga A."/>
            <person name="De Vries R.P."/>
            <person name="Grigoriev I.V."/>
            <person name="Mortensen U.H."/>
            <person name="Andersen M.R."/>
            <person name="Baker S.E."/>
        </authorList>
    </citation>
    <scope>NUCLEOTIDE SEQUENCE [LARGE SCALE GENOMIC DNA]</scope>
    <source>
        <strain evidence="1 2">CBS 115572</strain>
    </source>
</reference>
<dbReference type="Proteomes" id="UP000246702">
    <property type="component" value="Unassembled WGS sequence"/>
</dbReference>
<name>A0A317WYL9_9EURO</name>
<sequence length="53" mass="6628">MFTSNHFWWLVHSCSEPRSYHFLITATIRYTWICTTARRYYIVHSFHTQNIRF</sequence>
<evidence type="ECO:0000313" key="2">
    <source>
        <dbReference type="Proteomes" id="UP000246702"/>
    </source>
</evidence>
<organism evidence="1 2">
    <name type="scientific">Aspergillus sclerotioniger CBS 115572</name>
    <dbReference type="NCBI Taxonomy" id="1450535"/>
    <lineage>
        <taxon>Eukaryota</taxon>
        <taxon>Fungi</taxon>
        <taxon>Dikarya</taxon>
        <taxon>Ascomycota</taxon>
        <taxon>Pezizomycotina</taxon>
        <taxon>Eurotiomycetes</taxon>
        <taxon>Eurotiomycetidae</taxon>
        <taxon>Eurotiales</taxon>
        <taxon>Aspergillaceae</taxon>
        <taxon>Aspergillus</taxon>
        <taxon>Aspergillus subgen. Circumdati</taxon>
    </lineage>
</organism>
<protein>
    <submittedName>
        <fullName evidence="1">Uncharacterized protein</fullName>
    </submittedName>
</protein>
<proteinExistence type="predicted"/>
<dbReference type="GeneID" id="37109486"/>
<evidence type="ECO:0000313" key="1">
    <source>
        <dbReference type="EMBL" id="PWY91463.1"/>
    </source>
</evidence>
<gene>
    <name evidence="1" type="ORF">BO94DRAFT_394128</name>
</gene>
<keyword evidence="2" id="KW-1185">Reference proteome</keyword>
<comment type="caution">
    <text evidence="1">The sequence shown here is derived from an EMBL/GenBank/DDBJ whole genome shotgun (WGS) entry which is preliminary data.</text>
</comment>
<accession>A0A317WYL9</accession>
<dbReference type="EMBL" id="MSFK01000009">
    <property type="protein sequence ID" value="PWY91463.1"/>
    <property type="molecule type" value="Genomic_DNA"/>
</dbReference>
<dbReference type="AlphaFoldDB" id="A0A317WYL9"/>
<dbReference type="RefSeq" id="XP_025469191.1">
    <property type="nucleotide sequence ID" value="XM_025607343.1"/>
</dbReference>